<feature type="domain" description="Spore protein YkvP/CgeB glycosyl transferase-like" evidence="1">
    <location>
        <begin position="203"/>
        <end position="353"/>
    </location>
</feature>
<keyword evidence="3" id="KW-1185">Reference proteome</keyword>
<dbReference type="EMBL" id="JMQM01000001">
    <property type="protein sequence ID" value="KFB10074.1"/>
    <property type="molecule type" value="Genomic_DNA"/>
</dbReference>
<evidence type="ECO:0000259" key="1">
    <source>
        <dbReference type="Pfam" id="PF13524"/>
    </source>
</evidence>
<dbReference type="PATRIC" id="fig|472175.3.peg.1111"/>
<dbReference type="CDD" id="cd03801">
    <property type="entry name" value="GT4_PimA-like"/>
    <property type="match status" value="1"/>
</dbReference>
<dbReference type="InterPro" id="IPR050194">
    <property type="entry name" value="Glycosyltransferase_grp1"/>
</dbReference>
<dbReference type="PANTHER" id="PTHR45947">
    <property type="entry name" value="SULFOQUINOVOSYL TRANSFERASE SQD2"/>
    <property type="match status" value="1"/>
</dbReference>
<dbReference type="SUPFAM" id="SSF53756">
    <property type="entry name" value="UDP-Glycosyltransferase/glycogen phosphorylase"/>
    <property type="match status" value="1"/>
</dbReference>
<evidence type="ECO:0000313" key="2">
    <source>
        <dbReference type="EMBL" id="KFB10074.1"/>
    </source>
</evidence>
<dbReference type="InterPro" id="IPR055259">
    <property type="entry name" value="YkvP/CgeB_Glyco_trans-like"/>
</dbReference>
<dbReference type="Gene3D" id="3.40.50.2000">
    <property type="entry name" value="Glycogen Phosphorylase B"/>
    <property type="match status" value="2"/>
</dbReference>
<dbReference type="RefSeq" id="WP_036480601.1">
    <property type="nucleotide sequence ID" value="NZ_JMQM01000001.1"/>
</dbReference>
<dbReference type="Pfam" id="PF13524">
    <property type="entry name" value="Glyco_trans_1_2"/>
    <property type="match status" value="1"/>
</dbReference>
<dbReference type="eggNOG" id="COG4641">
    <property type="taxonomic scope" value="Bacteria"/>
</dbReference>
<name>A0A084UAT8_9HYPH</name>
<evidence type="ECO:0000313" key="3">
    <source>
        <dbReference type="Proteomes" id="UP000053675"/>
    </source>
</evidence>
<organism evidence="2 3">
    <name type="scientific">Nitratireductor basaltis</name>
    <dbReference type="NCBI Taxonomy" id="472175"/>
    <lineage>
        <taxon>Bacteria</taxon>
        <taxon>Pseudomonadati</taxon>
        <taxon>Pseudomonadota</taxon>
        <taxon>Alphaproteobacteria</taxon>
        <taxon>Hyphomicrobiales</taxon>
        <taxon>Phyllobacteriaceae</taxon>
        <taxon>Nitratireductor</taxon>
    </lineage>
</organism>
<dbReference type="OrthoDB" id="9813806at2"/>
<accession>A0A084UAT8</accession>
<comment type="caution">
    <text evidence="2">The sequence shown here is derived from an EMBL/GenBank/DDBJ whole genome shotgun (WGS) entry which is preliminary data.</text>
</comment>
<dbReference type="STRING" id="472175.EL18_01103"/>
<dbReference type="AlphaFoldDB" id="A0A084UAT8"/>
<dbReference type="PANTHER" id="PTHR45947:SF3">
    <property type="entry name" value="SULFOQUINOVOSYL TRANSFERASE SQD2"/>
    <property type="match status" value="1"/>
</dbReference>
<dbReference type="Proteomes" id="UP000053675">
    <property type="component" value="Unassembled WGS sequence"/>
</dbReference>
<protein>
    <recommendedName>
        <fullName evidence="1">Spore protein YkvP/CgeB glycosyl transferase-like domain-containing protein</fullName>
    </recommendedName>
</protein>
<reference evidence="2 3" key="1">
    <citation type="submission" date="2014-05" db="EMBL/GenBank/DDBJ databases">
        <title>Draft Genome Sequence of Nitratireductor basaltis Strain UMTGB225, A Marine Bacterium Isolated from Green Barrel Tunicate.</title>
        <authorList>
            <person name="Gan H.Y."/>
        </authorList>
    </citation>
    <scope>NUCLEOTIDE SEQUENCE [LARGE SCALE GENOMIC DNA]</scope>
    <source>
        <strain evidence="2 3">UMTGB225</strain>
    </source>
</reference>
<proteinExistence type="predicted"/>
<sequence>MKFVFYTHSLLSDWNHGNAHFLRGVMRELVNAGHDAVALEPADGWSRQNLISDQGQQAVDRFLKDFPGLESALYDEHFDHEAALDGADVVVVHEWTDPQLVKRLGDLRQNSDFTLIFHDTHHRAVSAEPEIAELSLKHYDMILAFGDTLRQRYLAQGWGSQVVTWHEAADLRLFRPMHTPAKDGDLIWIGNWGDDERTAELHEFLIEPARSLRLKTLVRGVRYPSEAKETLAAANITYGGWIANADVPEAFARYRVTVHVPRRPYRETLPGIPTIRMFEALACGIPLVSAPWEDTEGLFRGGQDFLFARDGQEMRKHLTNILSDPELSAELARNGYETITTRHSCAHRVDELLSVLSQHGTARVRTQLAPKEAAE</sequence>
<gene>
    <name evidence="2" type="ORF">EL18_01103</name>
</gene>
<dbReference type="GO" id="GO:0016757">
    <property type="term" value="F:glycosyltransferase activity"/>
    <property type="evidence" value="ECO:0007669"/>
    <property type="project" value="TreeGrafter"/>
</dbReference>